<feature type="transmembrane region" description="Helical" evidence="1">
    <location>
        <begin position="58"/>
        <end position="79"/>
    </location>
</feature>
<keyword evidence="1" id="KW-0472">Membrane</keyword>
<dbReference type="RefSeq" id="WP_088157221.1">
    <property type="nucleotide sequence ID" value="NZ_NHON01000134.1"/>
</dbReference>
<accession>A0A211YZA0</accession>
<keyword evidence="1" id="KW-0812">Transmembrane</keyword>
<keyword evidence="3" id="KW-1185">Reference proteome</keyword>
<dbReference type="InterPro" id="IPR009495">
    <property type="entry name" value="NrsF"/>
</dbReference>
<dbReference type="OrthoDB" id="9816468at2"/>
<dbReference type="AlphaFoldDB" id="A0A211YZA0"/>
<proteinExistence type="predicted"/>
<gene>
    <name evidence="2" type="ORF">BWR60_33410</name>
</gene>
<evidence type="ECO:0000256" key="1">
    <source>
        <dbReference type="SAM" id="Phobius"/>
    </source>
</evidence>
<evidence type="ECO:0000313" key="2">
    <source>
        <dbReference type="EMBL" id="OWJ58322.1"/>
    </source>
</evidence>
<feature type="transmembrane region" description="Helical" evidence="1">
    <location>
        <begin position="158"/>
        <end position="177"/>
    </location>
</feature>
<evidence type="ECO:0008006" key="4">
    <source>
        <dbReference type="Google" id="ProtNLM"/>
    </source>
</evidence>
<name>A0A211YZA0_9PROT</name>
<evidence type="ECO:0000313" key="3">
    <source>
        <dbReference type="Proteomes" id="UP000196655"/>
    </source>
</evidence>
<organism evidence="2 3">
    <name type="scientific">Inquilinus limosus</name>
    <dbReference type="NCBI Taxonomy" id="171674"/>
    <lineage>
        <taxon>Bacteria</taxon>
        <taxon>Pseudomonadati</taxon>
        <taxon>Pseudomonadota</taxon>
        <taxon>Alphaproteobacteria</taxon>
        <taxon>Rhodospirillales</taxon>
        <taxon>Rhodospirillaceae</taxon>
        <taxon>Inquilinus</taxon>
    </lineage>
</organism>
<protein>
    <recommendedName>
        <fullName evidence="4">DUF1109 domain-containing protein</fullName>
    </recommendedName>
</protein>
<reference evidence="3" key="1">
    <citation type="submission" date="2017-05" db="EMBL/GenBank/DDBJ databases">
        <authorList>
            <person name="Macchi M."/>
            <person name="Festa S."/>
            <person name="Coppotelli B.M."/>
            <person name="Morelli I.S."/>
        </authorList>
    </citation>
    <scope>NUCLEOTIDE SEQUENCE [LARGE SCALE GENOMIC DNA]</scope>
    <source>
        <strain evidence="3">I</strain>
    </source>
</reference>
<sequence>MKTDDLITALAQDAPVRWRLGRAVAAAMAGGAVIAAVIFFTGIGVRPDAMQAAMTIRYLFKFVVTLALAVTATGLILHLARPGVPLGAWRWALLAAPLLLAVAVALEMMAMPMSTWGARWIGTNARWCMTLIPLMALGPLALLLWALRQGAPRNPGRAGAVAGLVAAGIAATFYAAHCPDDSPFFVATWYTLATGVVVLIGTLAGRRWLRW</sequence>
<dbReference type="STRING" id="1122125.GCA_000423185_02454"/>
<comment type="caution">
    <text evidence="2">The sequence shown here is derived from an EMBL/GenBank/DDBJ whole genome shotgun (WGS) entry which is preliminary data.</text>
</comment>
<feature type="transmembrane region" description="Helical" evidence="1">
    <location>
        <begin position="91"/>
        <end position="112"/>
    </location>
</feature>
<keyword evidence="1" id="KW-1133">Transmembrane helix</keyword>
<dbReference type="EMBL" id="NHON01000134">
    <property type="protein sequence ID" value="OWJ58322.1"/>
    <property type="molecule type" value="Genomic_DNA"/>
</dbReference>
<feature type="transmembrane region" description="Helical" evidence="1">
    <location>
        <begin position="183"/>
        <end position="205"/>
    </location>
</feature>
<dbReference type="Proteomes" id="UP000196655">
    <property type="component" value="Unassembled WGS sequence"/>
</dbReference>
<feature type="transmembrane region" description="Helical" evidence="1">
    <location>
        <begin position="124"/>
        <end position="146"/>
    </location>
</feature>
<feature type="transmembrane region" description="Helical" evidence="1">
    <location>
        <begin position="23"/>
        <end position="46"/>
    </location>
</feature>
<dbReference type="Pfam" id="PF06532">
    <property type="entry name" value="NrsF"/>
    <property type="match status" value="1"/>
</dbReference>